<keyword evidence="4" id="KW-0175">Coiled coil</keyword>
<dbReference type="SUPFAM" id="SSF48452">
    <property type="entry name" value="TPR-like"/>
    <property type="match status" value="2"/>
</dbReference>
<sequence>MKAKKFITVLMLGAVPAGICAQQSVPQAGCPEKYHEGRQLCIEGHYYAASLSLTEYLKCGSTRYAEDAEALKLICSYYLNTSGTAEAIEKYLKTHKETPHADRLKLMMANLMVRNGHNNEALSIYSKADMGNLSEDEKADACLYEAIAWIETGNASRAKALLSVLANSKKHELDYMYYSSYVDYVEGHYSKALPGFIATAETHDFRRKSPVYTADCYLQLGRLDNALETIKEYNSIYGRTELSVEAKRIEGEALYGKGRFYEAINVLTEYTSEADSPKRTSLYKLGMSYFNTQAYGKAVENLVRSTSTAQDEMAQNAYLHAGICYIKLLNTKQARMAFQQASEMTFNRNVQEEALYNYALCVHQNNVSGFGESVKVFERFLNEFPNSQYSGKVSKCLTEVYFTTKNYDAALESINKIKSPGREIMTAKQKVLYNLGVQSFTNADFAKASDYMAQSIKLGKYDPQTCAEAYYWKGESEYRMENYKASSADLQRFVSSTQKKQKNFVNAFYSLGYTQFKQKNSSAALPYFQRFISESGKLDPNDQTAVAMRADAMNRIGDCLFTSRRYDEAYYYYQQATSIDHALGDYSIYQQAIICGLKGDYAKKIELLNGMVSQYPSSQYSDEALYEQGRAYVQSGDRTKAMQTFNELTSKHSQSVCARKAGNEIGMILFEDGKTDKAIKEYRKVIETYPNTPEAQTALSNLKDIFTDLGRVNEYAAIAAKAGKALSPQEMDDMLLNTANRAMANKDYKQALQYYKQLEQQSTSENLRYAALKGEMQSAYLAKDYKSTIEITTKMLDNSKTDPNTAMEARFNRAESYIATKQTEEALNDWRILSMDTRTEYGAQATIKLAEHAYNAGQYKEAEDMLLKFIDSGTPHAYWLARGFILLSDVYVKTDRDMEAKQYLLSLKSNYTESKDINNMIADRLAKLK</sequence>
<gene>
    <name evidence="6" type="ORF">BHV76_06390</name>
</gene>
<dbReference type="Pfam" id="PF13432">
    <property type="entry name" value="TPR_16"/>
    <property type="match status" value="1"/>
</dbReference>
<evidence type="ECO:0000256" key="4">
    <source>
        <dbReference type="SAM" id="Coils"/>
    </source>
</evidence>
<organism evidence="6 7">
    <name type="scientific">Phocaeicola plebeius</name>
    <dbReference type="NCBI Taxonomy" id="310297"/>
    <lineage>
        <taxon>Bacteria</taxon>
        <taxon>Pseudomonadati</taxon>
        <taxon>Bacteroidota</taxon>
        <taxon>Bacteroidia</taxon>
        <taxon>Bacteroidales</taxon>
        <taxon>Bacteroidaceae</taxon>
        <taxon>Phocaeicola</taxon>
    </lineage>
</organism>
<comment type="caution">
    <text evidence="6">The sequence shown here is derived from an EMBL/GenBank/DDBJ whole genome shotgun (WGS) entry which is preliminary data.</text>
</comment>
<dbReference type="Proteomes" id="UP000186685">
    <property type="component" value="Unassembled WGS sequence"/>
</dbReference>
<dbReference type="InterPro" id="IPR019734">
    <property type="entry name" value="TPR_rpt"/>
</dbReference>
<dbReference type="Pfam" id="PF13174">
    <property type="entry name" value="TPR_6"/>
    <property type="match status" value="2"/>
</dbReference>
<feature type="repeat" description="TPR" evidence="3">
    <location>
        <begin position="550"/>
        <end position="583"/>
    </location>
</feature>
<dbReference type="PROSITE" id="PS50005">
    <property type="entry name" value="TPR"/>
    <property type="match status" value="3"/>
</dbReference>
<keyword evidence="1" id="KW-0677">Repeat</keyword>
<evidence type="ECO:0000313" key="7">
    <source>
        <dbReference type="Proteomes" id="UP000186685"/>
    </source>
</evidence>
<evidence type="ECO:0008006" key="8">
    <source>
        <dbReference type="Google" id="ProtNLM"/>
    </source>
</evidence>
<feature type="repeat" description="TPR" evidence="3">
    <location>
        <begin position="659"/>
        <end position="692"/>
    </location>
</feature>
<feature type="repeat" description="TPR" evidence="3">
    <location>
        <begin position="622"/>
        <end position="655"/>
    </location>
</feature>
<evidence type="ECO:0000256" key="5">
    <source>
        <dbReference type="SAM" id="SignalP"/>
    </source>
</evidence>
<proteinExistence type="predicted"/>
<feature type="chain" id="PRO_5032537123" description="Outer membrane protein assembly factor BamD" evidence="5">
    <location>
        <begin position="22"/>
        <end position="929"/>
    </location>
</feature>
<dbReference type="InterPro" id="IPR051012">
    <property type="entry name" value="CellSynth/LPSAsmb/PSIAsmb"/>
</dbReference>
<evidence type="ECO:0000256" key="2">
    <source>
        <dbReference type="ARBA" id="ARBA00022803"/>
    </source>
</evidence>
<dbReference type="Gene3D" id="1.25.40.10">
    <property type="entry name" value="Tetratricopeptide repeat domain"/>
    <property type="match status" value="7"/>
</dbReference>
<dbReference type="InterPro" id="IPR011990">
    <property type="entry name" value="TPR-like_helical_dom_sf"/>
</dbReference>
<dbReference type="PANTHER" id="PTHR45586">
    <property type="entry name" value="TPR REPEAT-CONTAINING PROTEIN PA4667"/>
    <property type="match status" value="1"/>
</dbReference>
<evidence type="ECO:0000256" key="1">
    <source>
        <dbReference type="ARBA" id="ARBA00022737"/>
    </source>
</evidence>
<reference evidence="6 7" key="1">
    <citation type="journal article" date="2016" name="Nat. Biotechnol.">
        <title>Measurement of bacterial replication rates in microbial communities.</title>
        <authorList>
            <person name="Brown C.T."/>
            <person name="Olm M.R."/>
            <person name="Thomas B.C."/>
            <person name="Banfield J.F."/>
        </authorList>
    </citation>
    <scope>NUCLEOTIDE SEQUENCE [LARGE SCALE GENOMIC DNA]</scope>
    <source>
        <strain evidence="6">45_130</strain>
    </source>
</reference>
<dbReference type="SUPFAM" id="SSF81901">
    <property type="entry name" value="HCP-like"/>
    <property type="match status" value="2"/>
</dbReference>
<dbReference type="PANTHER" id="PTHR45586:SF1">
    <property type="entry name" value="LIPOPOLYSACCHARIDE ASSEMBLY PROTEIN B"/>
    <property type="match status" value="1"/>
</dbReference>
<feature type="signal peptide" evidence="5">
    <location>
        <begin position="1"/>
        <end position="21"/>
    </location>
</feature>
<name>A0A854C193_9BACT</name>
<evidence type="ECO:0000313" key="6">
    <source>
        <dbReference type="EMBL" id="OKZ10503.1"/>
    </source>
</evidence>
<feature type="coiled-coil region" evidence="4">
    <location>
        <begin position="741"/>
        <end position="775"/>
    </location>
</feature>
<accession>A0A854C193</accession>
<protein>
    <recommendedName>
        <fullName evidence="8">Outer membrane protein assembly factor BamD</fullName>
    </recommendedName>
</protein>
<dbReference type="SMART" id="SM00028">
    <property type="entry name" value="TPR"/>
    <property type="match status" value="8"/>
</dbReference>
<dbReference type="EMBL" id="MNQR01000019">
    <property type="protein sequence ID" value="OKZ10503.1"/>
    <property type="molecule type" value="Genomic_DNA"/>
</dbReference>
<dbReference type="AlphaFoldDB" id="A0A854C193"/>
<keyword evidence="2 3" id="KW-0802">TPR repeat</keyword>
<keyword evidence="5" id="KW-0732">Signal</keyword>
<evidence type="ECO:0000256" key="3">
    <source>
        <dbReference type="PROSITE-ProRule" id="PRU00339"/>
    </source>
</evidence>